<dbReference type="Gene3D" id="3.40.50.1820">
    <property type="entry name" value="alpha/beta hydrolase"/>
    <property type="match status" value="1"/>
</dbReference>
<gene>
    <name evidence="1" type="ORF">GCM10011518_27300</name>
</gene>
<dbReference type="Proteomes" id="UP000655016">
    <property type="component" value="Unassembled WGS sequence"/>
</dbReference>
<sequence>MKKQILFIQGGGKNGYETDKSLVASLKKEIGTDYNIQYPELESDESLPDFGWTEQISKQIAEMKGSFFLAGHSLGASMILKYLTEKTVNKTSRQFSWLPHHSGVAMKIGNKA</sequence>
<dbReference type="SUPFAM" id="SSF53474">
    <property type="entry name" value="alpha/beta-Hydrolases"/>
    <property type="match status" value="1"/>
</dbReference>
<reference evidence="2" key="1">
    <citation type="journal article" date="2019" name="Int. J. Syst. Evol. Microbiol.">
        <title>The Global Catalogue of Microorganisms (GCM) 10K type strain sequencing project: providing services to taxonomists for standard genome sequencing and annotation.</title>
        <authorList>
            <consortium name="The Broad Institute Genomics Platform"/>
            <consortium name="The Broad Institute Genome Sequencing Center for Infectious Disease"/>
            <person name="Wu L."/>
            <person name="Ma J."/>
        </authorList>
    </citation>
    <scope>NUCLEOTIDE SEQUENCE [LARGE SCALE GENOMIC DNA]</scope>
    <source>
        <strain evidence="2">CGMCC 1.16060</strain>
    </source>
</reference>
<dbReference type="RefSeq" id="WP_208797383.1">
    <property type="nucleotide sequence ID" value="NZ_BMKP01000006.1"/>
</dbReference>
<dbReference type="InterPro" id="IPR029058">
    <property type="entry name" value="AB_hydrolase_fold"/>
</dbReference>
<protein>
    <recommendedName>
        <fullName evidence="3">Alpha/beta hydrolase</fullName>
    </recommendedName>
</protein>
<evidence type="ECO:0000313" key="1">
    <source>
        <dbReference type="EMBL" id="GGF16418.1"/>
    </source>
</evidence>
<keyword evidence="2" id="KW-1185">Reference proteome</keyword>
<evidence type="ECO:0000313" key="2">
    <source>
        <dbReference type="Proteomes" id="UP000655016"/>
    </source>
</evidence>
<proteinExistence type="predicted"/>
<accession>A0ABQ1UDS8</accession>
<comment type="caution">
    <text evidence="1">The sequence shown here is derived from an EMBL/GenBank/DDBJ whole genome shotgun (WGS) entry which is preliminary data.</text>
</comment>
<name>A0ABQ1UDS8_9FLAO</name>
<evidence type="ECO:0008006" key="3">
    <source>
        <dbReference type="Google" id="ProtNLM"/>
    </source>
</evidence>
<organism evidence="1 2">
    <name type="scientific">Flavobacterium limi</name>
    <dbReference type="NCBI Taxonomy" id="2045105"/>
    <lineage>
        <taxon>Bacteria</taxon>
        <taxon>Pseudomonadati</taxon>
        <taxon>Bacteroidota</taxon>
        <taxon>Flavobacteriia</taxon>
        <taxon>Flavobacteriales</taxon>
        <taxon>Flavobacteriaceae</taxon>
        <taxon>Flavobacterium</taxon>
    </lineage>
</organism>
<dbReference type="EMBL" id="BMKP01000006">
    <property type="protein sequence ID" value="GGF16418.1"/>
    <property type="molecule type" value="Genomic_DNA"/>
</dbReference>